<sequence>MAWWPCSVYAHPSILMRPQVPAPQTGTCFEADPFDLRYSGECNLGIPRWEI</sequence>
<dbReference type="InParanoid" id="A0A0D0BRB2"/>
<reference evidence="2" key="2">
    <citation type="submission" date="2015-01" db="EMBL/GenBank/DDBJ databases">
        <title>Evolutionary Origins and Diversification of the Mycorrhizal Mutualists.</title>
        <authorList>
            <consortium name="DOE Joint Genome Institute"/>
            <consortium name="Mycorrhizal Genomics Consortium"/>
            <person name="Kohler A."/>
            <person name="Kuo A."/>
            <person name="Nagy L.G."/>
            <person name="Floudas D."/>
            <person name="Copeland A."/>
            <person name="Barry K.W."/>
            <person name="Cichocki N."/>
            <person name="Veneault-Fourrey C."/>
            <person name="LaButti K."/>
            <person name="Lindquist E.A."/>
            <person name="Lipzen A."/>
            <person name="Lundell T."/>
            <person name="Morin E."/>
            <person name="Murat C."/>
            <person name="Riley R."/>
            <person name="Ohm R."/>
            <person name="Sun H."/>
            <person name="Tunlid A."/>
            <person name="Henrissat B."/>
            <person name="Grigoriev I.V."/>
            <person name="Hibbett D.S."/>
            <person name="Martin F."/>
        </authorList>
    </citation>
    <scope>NUCLEOTIDE SEQUENCE [LARGE SCALE GENOMIC DNA]</scope>
    <source>
        <strain evidence="2">UH-Slu-Lm8-n1</strain>
    </source>
</reference>
<protein>
    <submittedName>
        <fullName evidence="1">Uncharacterized protein</fullName>
    </submittedName>
</protein>
<gene>
    <name evidence="1" type="ORF">CY34DRAFT_798322</name>
</gene>
<accession>A0A0D0BRB2</accession>
<dbReference type="HOGENOM" id="CLU_3108035_0_0_1"/>
<organism evidence="1 2">
    <name type="scientific">Suillus luteus UH-Slu-Lm8-n1</name>
    <dbReference type="NCBI Taxonomy" id="930992"/>
    <lineage>
        <taxon>Eukaryota</taxon>
        <taxon>Fungi</taxon>
        <taxon>Dikarya</taxon>
        <taxon>Basidiomycota</taxon>
        <taxon>Agaricomycotina</taxon>
        <taxon>Agaricomycetes</taxon>
        <taxon>Agaricomycetidae</taxon>
        <taxon>Boletales</taxon>
        <taxon>Suillineae</taxon>
        <taxon>Suillaceae</taxon>
        <taxon>Suillus</taxon>
    </lineage>
</organism>
<name>A0A0D0BRB2_9AGAM</name>
<dbReference type="EMBL" id="KN835139">
    <property type="protein sequence ID" value="KIK48227.1"/>
    <property type="molecule type" value="Genomic_DNA"/>
</dbReference>
<dbReference type="AlphaFoldDB" id="A0A0D0BRB2"/>
<proteinExistence type="predicted"/>
<evidence type="ECO:0000313" key="2">
    <source>
        <dbReference type="Proteomes" id="UP000054485"/>
    </source>
</evidence>
<dbReference type="Proteomes" id="UP000054485">
    <property type="component" value="Unassembled WGS sequence"/>
</dbReference>
<evidence type="ECO:0000313" key="1">
    <source>
        <dbReference type="EMBL" id="KIK48227.1"/>
    </source>
</evidence>
<reference evidence="1 2" key="1">
    <citation type="submission" date="2014-04" db="EMBL/GenBank/DDBJ databases">
        <authorList>
            <consortium name="DOE Joint Genome Institute"/>
            <person name="Kuo A."/>
            <person name="Ruytinx J."/>
            <person name="Rineau F."/>
            <person name="Colpaert J."/>
            <person name="Kohler A."/>
            <person name="Nagy L.G."/>
            <person name="Floudas D."/>
            <person name="Copeland A."/>
            <person name="Barry K.W."/>
            <person name="Cichocki N."/>
            <person name="Veneault-Fourrey C."/>
            <person name="LaButti K."/>
            <person name="Lindquist E.A."/>
            <person name="Lipzen A."/>
            <person name="Lundell T."/>
            <person name="Morin E."/>
            <person name="Murat C."/>
            <person name="Sun H."/>
            <person name="Tunlid A."/>
            <person name="Henrissat B."/>
            <person name="Grigoriev I.V."/>
            <person name="Hibbett D.S."/>
            <person name="Martin F."/>
            <person name="Nordberg H.P."/>
            <person name="Cantor M.N."/>
            <person name="Hua S.X."/>
        </authorList>
    </citation>
    <scope>NUCLEOTIDE SEQUENCE [LARGE SCALE GENOMIC DNA]</scope>
    <source>
        <strain evidence="1 2">UH-Slu-Lm8-n1</strain>
    </source>
</reference>
<keyword evidence="2" id="KW-1185">Reference proteome</keyword>